<gene>
    <name evidence="15" type="ORF">DES41_12135</name>
</gene>
<feature type="domain" description="TonB-dependent receptor plug" evidence="14">
    <location>
        <begin position="48"/>
        <end position="150"/>
    </location>
</feature>
<feature type="domain" description="TonB-dependent receptor-like beta-barrel" evidence="13">
    <location>
        <begin position="240"/>
        <end position="667"/>
    </location>
</feature>
<evidence type="ECO:0000256" key="2">
    <source>
        <dbReference type="ARBA" id="ARBA00009810"/>
    </source>
</evidence>
<comment type="subcellular location">
    <subcellularLocation>
        <location evidence="1 10">Cell outer membrane</location>
        <topology evidence="1 10">Multi-pass membrane protein</topology>
    </subcellularLocation>
</comment>
<dbReference type="OrthoDB" id="9790771at2"/>
<keyword evidence="6 11" id="KW-0798">TonB box</keyword>
<protein>
    <submittedName>
        <fullName evidence="15">Iron complex outermembrane receptor protein</fullName>
    </submittedName>
</protein>
<keyword evidence="16" id="KW-1185">Reference proteome</keyword>
<comment type="caution">
    <text evidence="15">The sequence shown here is derived from an EMBL/GenBank/DDBJ whole genome shotgun (WGS) entry which is preliminary data.</text>
</comment>
<dbReference type="Proteomes" id="UP000252884">
    <property type="component" value="Unassembled WGS sequence"/>
</dbReference>
<dbReference type="GO" id="GO:0015344">
    <property type="term" value="F:siderophore uptake transmembrane transporter activity"/>
    <property type="evidence" value="ECO:0007669"/>
    <property type="project" value="TreeGrafter"/>
</dbReference>
<keyword evidence="4 10" id="KW-1134">Transmembrane beta strand</keyword>
<keyword evidence="9 10" id="KW-0998">Cell outer membrane</keyword>
<dbReference type="GO" id="GO:0015891">
    <property type="term" value="P:siderophore transport"/>
    <property type="evidence" value="ECO:0007669"/>
    <property type="project" value="InterPro"/>
</dbReference>
<evidence type="ECO:0000256" key="5">
    <source>
        <dbReference type="ARBA" id="ARBA00022692"/>
    </source>
</evidence>
<evidence type="ECO:0000256" key="7">
    <source>
        <dbReference type="ARBA" id="ARBA00023136"/>
    </source>
</evidence>
<evidence type="ECO:0000313" key="15">
    <source>
        <dbReference type="EMBL" id="RCW63113.1"/>
    </source>
</evidence>
<sequence>MAAATAPAAWAQAQAEPGSALPAVVVRESAVPQILRAGSLATGTSASTMDTPFSASSLPVDVLRAQGGTTLQEALRNIPGVQADSGFNGAHSQFFTLRGAIMDSATGSSRILRDGVRLSNYPFAAAFVESIDVLRGPGAALGVRSEPGGTVNLVTKQPRLADFGSVSAGVGNAGALAWSADINRVLNAEQELAARLVLTRSHASEWRHVPDQLEGLKLGIAKSDGARYHLRAGAELIRQRYQPDYGIPSLGDRPVDVPRDRQFGEPGQDSTTDTRILDLHGDVALGADTRLAVDLTHLRADATSVKSFLIGNPLPVSPATPAGTWARSASVEPGTDRRIDAAAVSLSSRQATGAARHQLFFGLDYYRETLDQPSLTVPTSASAPIDVFDPVYGRVAIPAWSSLAAGALTTQNLRSLAASVQDQIDLGAWTFVAGLRYAQQDFLYGTAGTRAVHEAVFSPKLGLLHRLSESDSLYANWAKGMAPNQVASSSSQSLPSRRTRQVEVGWKSLWRGGVLASDVALFQLDQRNMISADQSTPLNAFDFTVDGTGRSRGLEASLTGQLGERLSVRAAYAYTRAVVLANALLAGKTTPNVAPHALSLWGEYRWASTSDVQWRTGAGIYAQSARYADRANTVVLPGYARLDLTQSWKKPLGAGQAVELQLALRNVTGKAYHVSSHLHVARWITPAQGRHAQLSALYTF</sequence>
<evidence type="ECO:0000259" key="13">
    <source>
        <dbReference type="Pfam" id="PF00593"/>
    </source>
</evidence>
<evidence type="ECO:0000256" key="6">
    <source>
        <dbReference type="ARBA" id="ARBA00023077"/>
    </source>
</evidence>
<keyword evidence="3 10" id="KW-0813">Transport</keyword>
<evidence type="ECO:0000256" key="12">
    <source>
        <dbReference type="SAM" id="MobiDB-lite"/>
    </source>
</evidence>
<dbReference type="InterPro" id="IPR000531">
    <property type="entry name" value="Beta-barrel_TonB"/>
</dbReference>
<proteinExistence type="inferred from homology"/>
<reference evidence="15 16" key="1">
    <citation type="submission" date="2018-07" db="EMBL/GenBank/DDBJ databases">
        <title>Genomic Encyclopedia of Type Strains, Phase IV (KMG-IV): sequencing the most valuable type-strain genomes for metagenomic binning, comparative biology and taxonomic classification.</title>
        <authorList>
            <person name="Goeker M."/>
        </authorList>
    </citation>
    <scope>NUCLEOTIDE SEQUENCE [LARGE SCALE GENOMIC DNA]</scope>
    <source>
        <strain evidence="15 16">DSM 21634</strain>
    </source>
</reference>
<feature type="compositionally biased region" description="Basic and acidic residues" evidence="12">
    <location>
        <begin position="253"/>
        <end position="263"/>
    </location>
</feature>
<dbReference type="PANTHER" id="PTHR32552">
    <property type="entry name" value="FERRICHROME IRON RECEPTOR-RELATED"/>
    <property type="match status" value="1"/>
</dbReference>
<keyword evidence="8 15" id="KW-0675">Receptor</keyword>
<evidence type="ECO:0000259" key="14">
    <source>
        <dbReference type="Pfam" id="PF07715"/>
    </source>
</evidence>
<dbReference type="PROSITE" id="PS52016">
    <property type="entry name" value="TONB_DEPENDENT_REC_3"/>
    <property type="match status" value="1"/>
</dbReference>
<keyword evidence="7 10" id="KW-0472">Membrane</keyword>
<feature type="region of interest" description="Disordered" evidence="12">
    <location>
        <begin position="248"/>
        <end position="272"/>
    </location>
</feature>
<dbReference type="AlphaFoldDB" id="A0A368X594"/>
<evidence type="ECO:0000256" key="4">
    <source>
        <dbReference type="ARBA" id="ARBA00022452"/>
    </source>
</evidence>
<evidence type="ECO:0000256" key="1">
    <source>
        <dbReference type="ARBA" id="ARBA00004571"/>
    </source>
</evidence>
<dbReference type="Gene3D" id="2.40.170.20">
    <property type="entry name" value="TonB-dependent receptor, beta-barrel domain"/>
    <property type="match status" value="1"/>
</dbReference>
<dbReference type="GO" id="GO:0038023">
    <property type="term" value="F:signaling receptor activity"/>
    <property type="evidence" value="ECO:0007669"/>
    <property type="project" value="InterPro"/>
</dbReference>
<dbReference type="NCBIfam" id="TIGR01783">
    <property type="entry name" value="TonB-siderophor"/>
    <property type="match status" value="1"/>
</dbReference>
<dbReference type="CDD" id="cd01347">
    <property type="entry name" value="ligand_gated_channel"/>
    <property type="match status" value="1"/>
</dbReference>
<evidence type="ECO:0000313" key="16">
    <source>
        <dbReference type="Proteomes" id="UP000252884"/>
    </source>
</evidence>
<accession>A0A368X594</accession>
<evidence type="ECO:0000256" key="3">
    <source>
        <dbReference type="ARBA" id="ARBA00022448"/>
    </source>
</evidence>
<dbReference type="InterPro" id="IPR010105">
    <property type="entry name" value="TonB_sidphr_rcpt"/>
</dbReference>
<evidence type="ECO:0000256" key="9">
    <source>
        <dbReference type="ARBA" id="ARBA00023237"/>
    </source>
</evidence>
<dbReference type="EMBL" id="QPJK01000021">
    <property type="protein sequence ID" value="RCW63113.1"/>
    <property type="molecule type" value="Genomic_DNA"/>
</dbReference>
<dbReference type="InterPro" id="IPR012910">
    <property type="entry name" value="Plug_dom"/>
</dbReference>
<dbReference type="Pfam" id="PF00593">
    <property type="entry name" value="TonB_dep_Rec_b-barrel"/>
    <property type="match status" value="1"/>
</dbReference>
<comment type="similarity">
    <text evidence="2 10 11">Belongs to the TonB-dependent receptor family.</text>
</comment>
<name>A0A368X594_9BURK</name>
<keyword evidence="5 10" id="KW-0812">Transmembrane</keyword>
<dbReference type="PANTHER" id="PTHR32552:SF82">
    <property type="entry name" value="FCUA PROTEIN"/>
    <property type="match status" value="1"/>
</dbReference>
<dbReference type="GO" id="GO:0009279">
    <property type="term" value="C:cell outer membrane"/>
    <property type="evidence" value="ECO:0007669"/>
    <property type="project" value="UniProtKB-SubCell"/>
</dbReference>
<dbReference type="Gene3D" id="2.170.130.10">
    <property type="entry name" value="TonB-dependent receptor, plug domain"/>
    <property type="match status" value="1"/>
</dbReference>
<dbReference type="InterPro" id="IPR039426">
    <property type="entry name" value="TonB-dep_rcpt-like"/>
</dbReference>
<dbReference type="Pfam" id="PF07715">
    <property type="entry name" value="Plug"/>
    <property type="match status" value="1"/>
</dbReference>
<evidence type="ECO:0000256" key="10">
    <source>
        <dbReference type="PROSITE-ProRule" id="PRU01360"/>
    </source>
</evidence>
<evidence type="ECO:0000256" key="8">
    <source>
        <dbReference type="ARBA" id="ARBA00023170"/>
    </source>
</evidence>
<dbReference type="SUPFAM" id="SSF56935">
    <property type="entry name" value="Porins"/>
    <property type="match status" value="1"/>
</dbReference>
<organism evidence="15 16">
    <name type="scientific">Pseudorhodoferax soli</name>
    <dbReference type="NCBI Taxonomy" id="545864"/>
    <lineage>
        <taxon>Bacteria</taxon>
        <taxon>Pseudomonadati</taxon>
        <taxon>Pseudomonadota</taxon>
        <taxon>Betaproteobacteria</taxon>
        <taxon>Burkholderiales</taxon>
        <taxon>Comamonadaceae</taxon>
    </lineage>
</organism>
<dbReference type="InterPro" id="IPR037066">
    <property type="entry name" value="Plug_dom_sf"/>
</dbReference>
<dbReference type="InterPro" id="IPR036942">
    <property type="entry name" value="Beta-barrel_TonB_sf"/>
</dbReference>
<evidence type="ECO:0000256" key="11">
    <source>
        <dbReference type="RuleBase" id="RU003357"/>
    </source>
</evidence>